<dbReference type="PRINTS" id="PR01607">
    <property type="entry name" value="APYRASEFAMLY"/>
</dbReference>
<dbReference type="InterPro" id="IPR006179">
    <property type="entry name" value="5_nucleotidase/apyrase"/>
</dbReference>
<protein>
    <recommendedName>
        <fullName evidence="3">5'-nucleotidase</fullName>
        <ecNumber evidence="3">3.1.3.5</ecNumber>
    </recommendedName>
</protein>
<keyword evidence="6" id="KW-1185">Reference proteome</keyword>
<dbReference type="SUPFAM" id="SSF55816">
    <property type="entry name" value="5'-nucleotidase (syn. UDP-sugar hydrolase), C-terminal domain"/>
    <property type="match status" value="1"/>
</dbReference>
<dbReference type="Pfam" id="PF02872">
    <property type="entry name" value="5_nucleotid_C"/>
    <property type="match status" value="1"/>
</dbReference>
<evidence type="ECO:0000256" key="2">
    <source>
        <dbReference type="ARBA" id="ARBA00006654"/>
    </source>
</evidence>
<accession>A0AAV2HLM6</accession>
<dbReference type="InterPro" id="IPR008334">
    <property type="entry name" value="5'-Nucleotdase_C"/>
</dbReference>
<dbReference type="GO" id="GO:0008253">
    <property type="term" value="F:5'-nucleotidase activity"/>
    <property type="evidence" value="ECO:0007669"/>
    <property type="project" value="UniProtKB-EC"/>
</dbReference>
<dbReference type="GO" id="GO:0006196">
    <property type="term" value="P:AMP catabolic process"/>
    <property type="evidence" value="ECO:0007669"/>
    <property type="project" value="TreeGrafter"/>
</dbReference>
<dbReference type="InterPro" id="IPR036907">
    <property type="entry name" value="5'-Nucleotdase_C_sf"/>
</dbReference>
<feature type="domain" description="5'-Nucleotidase C-terminal" evidence="4">
    <location>
        <begin position="1"/>
        <end position="127"/>
    </location>
</feature>
<proteinExistence type="inferred from homology"/>
<reference evidence="5 6" key="1">
    <citation type="submission" date="2024-04" db="EMBL/GenBank/DDBJ databases">
        <authorList>
            <consortium name="Genoscope - CEA"/>
            <person name="William W."/>
        </authorList>
    </citation>
    <scope>NUCLEOTIDE SEQUENCE [LARGE SCALE GENOMIC DNA]</scope>
</reference>
<evidence type="ECO:0000256" key="1">
    <source>
        <dbReference type="ARBA" id="ARBA00000815"/>
    </source>
</evidence>
<dbReference type="Gene3D" id="3.90.780.10">
    <property type="entry name" value="5'-Nucleotidase, C-terminal domain"/>
    <property type="match status" value="1"/>
</dbReference>
<gene>
    <name evidence="5" type="ORF">GSLYS_00008920001</name>
</gene>
<dbReference type="EMBL" id="CAXITT010000187">
    <property type="protein sequence ID" value="CAL1534960.1"/>
    <property type="molecule type" value="Genomic_DNA"/>
</dbReference>
<comment type="caution">
    <text evidence="5">The sequence shown here is derived from an EMBL/GenBank/DDBJ whole genome shotgun (WGS) entry which is preliminary data.</text>
</comment>
<dbReference type="PANTHER" id="PTHR11575:SF24">
    <property type="entry name" value="5'-NUCLEOTIDASE"/>
    <property type="match status" value="1"/>
</dbReference>
<evidence type="ECO:0000313" key="5">
    <source>
        <dbReference type="EMBL" id="CAL1534960.1"/>
    </source>
</evidence>
<sequence>MAIANGGSLRAPIKVGPITVENAVFVAPFRNTVDMIEVTGQTMLSMFEFCAEKWSEDFSDTFAGFLQVSGMQVTYDIRRPVGKRVVEVLVTCTQCDVPRLEPLKKDSVYKILAASFIIGGGDGFSMLPSNIIKRYNLGSLDTDILINYIKKNSPITTGLQGRIRHLKDIEGGLDLKCLGNAARGHLSSIVLILVALGSWIFREM</sequence>
<dbReference type="AlphaFoldDB" id="A0AAV2HLM6"/>
<name>A0AAV2HLM6_LYMST</name>
<dbReference type="GO" id="GO:0005886">
    <property type="term" value="C:plasma membrane"/>
    <property type="evidence" value="ECO:0007669"/>
    <property type="project" value="TreeGrafter"/>
</dbReference>
<comment type="catalytic activity">
    <reaction evidence="1">
        <text>a ribonucleoside 5'-phosphate + H2O = a ribonucleoside + phosphate</text>
        <dbReference type="Rhea" id="RHEA:12484"/>
        <dbReference type="ChEBI" id="CHEBI:15377"/>
        <dbReference type="ChEBI" id="CHEBI:18254"/>
        <dbReference type="ChEBI" id="CHEBI:43474"/>
        <dbReference type="ChEBI" id="CHEBI:58043"/>
        <dbReference type="EC" id="3.1.3.5"/>
    </reaction>
</comment>
<dbReference type="PANTHER" id="PTHR11575">
    <property type="entry name" value="5'-NUCLEOTIDASE-RELATED"/>
    <property type="match status" value="1"/>
</dbReference>
<evidence type="ECO:0000259" key="4">
    <source>
        <dbReference type="Pfam" id="PF02872"/>
    </source>
</evidence>
<evidence type="ECO:0000313" key="6">
    <source>
        <dbReference type="Proteomes" id="UP001497497"/>
    </source>
</evidence>
<comment type="similarity">
    <text evidence="2">Belongs to the 5'-nucleotidase family.</text>
</comment>
<dbReference type="EC" id="3.1.3.5" evidence="3"/>
<dbReference type="Proteomes" id="UP001497497">
    <property type="component" value="Unassembled WGS sequence"/>
</dbReference>
<evidence type="ECO:0000256" key="3">
    <source>
        <dbReference type="ARBA" id="ARBA00012643"/>
    </source>
</evidence>
<organism evidence="5 6">
    <name type="scientific">Lymnaea stagnalis</name>
    <name type="common">Great pond snail</name>
    <name type="synonym">Helix stagnalis</name>
    <dbReference type="NCBI Taxonomy" id="6523"/>
    <lineage>
        <taxon>Eukaryota</taxon>
        <taxon>Metazoa</taxon>
        <taxon>Spiralia</taxon>
        <taxon>Lophotrochozoa</taxon>
        <taxon>Mollusca</taxon>
        <taxon>Gastropoda</taxon>
        <taxon>Heterobranchia</taxon>
        <taxon>Euthyneura</taxon>
        <taxon>Panpulmonata</taxon>
        <taxon>Hygrophila</taxon>
        <taxon>Lymnaeoidea</taxon>
        <taxon>Lymnaeidae</taxon>
        <taxon>Lymnaea</taxon>
    </lineage>
</organism>